<dbReference type="PANTHER" id="PTHR46148">
    <property type="entry name" value="CHROMO DOMAIN-CONTAINING PROTEIN"/>
    <property type="match status" value="1"/>
</dbReference>
<proteinExistence type="predicted"/>
<sequence length="131" mass="15399">MGKHSHGFYHKTTKNNKRLRHDLGNRDHQKSYADVRRKPLEFHVEVGTITYRLEPPKQLSRVHNTFHVSSLKNAYPSETLALPLDETQIDDQLHYIKEPIEIMDREVGPLKQSRISNIKVRWNSMQGPEFT</sequence>
<dbReference type="PANTHER" id="PTHR46148:SF59">
    <property type="entry name" value="NUCLEOTIDYLTRANSFERASE, RIBONUCLEASE H"/>
    <property type="match status" value="1"/>
</dbReference>
<dbReference type="EMBL" id="BQNB010018477">
    <property type="protein sequence ID" value="GJT74859.1"/>
    <property type="molecule type" value="Genomic_DNA"/>
</dbReference>
<gene>
    <name evidence="2" type="ORF">Tco_1041584</name>
</gene>
<reference evidence="2" key="2">
    <citation type="submission" date="2022-01" db="EMBL/GenBank/DDBJ databases">
        <authorList>
            <person name="Yamashiro T."/>
            <person name="Shiraishi A."/>
            <person name="Satake H."/>
            <person name="Nakayama K."/>
        </authorList>
    </citation>
    <scope>NUCLEOTIDE SEQUENCE</scope>
</reference>
<evidence type="ECO:0000313" key="3">
    <source>
        <dbReference type="Proteomes" id="UP001151760"/>
    </source>
</evidence>
<evidence type="ECO:0008006" key="4">
    <source>
        <dbReference type="Google" id="ProtNLM"/>
    </source>
</evidence>
<feature type="compositionally biased region" description="Basic and acidic residues" evidence="1">
    <location>
        <begin position="21"/>
        <end position="34"/>
    </location>
</feature>
<evidence type="ECO:0000313" key="2">
    <source>
        <dbReference type="EMBL" id="GJT74859.1"/>
    </source>
</evidence>
<dbReference type="Proteomes" id="UP001151760">
    <property type="component" value="Unassembled WGS sequence"/>
</dbReference>
<protein>
    <recommendedName>
        <fullName evidence="4">Reverse transcriptase domain-containing protein</fullName>
    </recommendedName>
</protein>
<evidence type="ECO:0000256" key="1">
    <source>
        <dbReference type="SAM" id="MobiDB-lite"/>
    </source>
</evidence>
<organism evidence="2 3">
    <name type="scientific">Tanacetum coccineum</name>
    <dbReference type="NCBI Taxonomy" id="301880"/>
    <lineage>
        <taxon>Eukaryota</taxon>
        <taxon>Viridiplantae</taxon>
        <taxon>Streptophyta</taxon>
        <taxon>Embryophyta</taxon>
        <taxon>Tracheophyta</taxon>
        <taxon>Spermatophyta</taxon>
        <taxon>Magnoliopsida</taxon>
        <taxon>eudicotyledons</taxon>
        <taxon>Gunneridae</taxon>
        <taxon>Pentapetalae</taxon>
        <taxon>asterids</taxon>
        <taxon>campanulids</taxon>
        <taxon>Asterales</taxon>
        <taxon>Asteraceae</taxon>
        <taxon>Asteroideae</taxon>
        <taxon>Anthemideae</taxon>
        <taxon>Anthemidinae</taxon>
        <taxon>Tanacetum</taxon>
    </lineage>
</organism>
<reference evidence="2" key="1">
    <citation type="journal article" date="2022" name="Int. J. Mol. Sci.">
        <title>Draft Genome of Tanacetum Coccineum: Genomic Comparison of Closely Related Tanacetum-Family Plants.</title>
        <authorList>
            <person name="Yamashiro T."/>
            <person name="Shiraishi A."/>
            <person name="Nakayama K."/>
            <person name="Satake H."/>
        </authorList>
    </citation>
    <scope>NUCLEOTIDE SEQUENCE</scope>
</reference>
<feature type="compositionally biased region" description="Basic residues" evidence="1">
    <location>
        <begin position="1"/>
        <end position="20"/>
    </location>
</feature>
<comment type="caution">
    <text evidence="2">The sequence shown here is derived from an EMBL/GenBank/DDBJ whole genome shotgun (WGS) entry which is preliminary data.</text>
</comment>
<keyword evidence="3" id="KW-1185">Reference proteome</keyword>
<name>A0ABQ5GHB6_9ASTR</name>
<feature type="region of interest" description="Disordered" evidence="1">
    <location>
        <begin position="1"/>
        <end position="34"/>
    </location>
</feature>
<accession>A0ABQ5GHB6</accession>